<feature type="compositionally biased region" description="Polar residues" evidence="1">
    <location>
        <begin position="347"/>
        <end position="361"/>
    </location>
</feature>
<sequence>MKPIGGIVTSKKSIPENFRQVENFTTEYLSKLWKIYTINRDVLDKGRRLENLFWRIWGSERTDRMFSGAKVSKIFMMIVEGEGQFEQTKYRIPPRQISPRQIPPRQITAPPPYPIETLTTPRPSLEIECPPTPPPSPIPPVKSVVGFQLGSSKFSSQRAITDFLQQAFPDAPPSPPIPYALSSATPTIPEGVEVSSAESPKLPLPTVLEITIAAAAAAKDQLSYSTVASEEGDSASEKDDRKKEKARKAKPERPARGRRKVVAVTKATTARTTAATTARTTAATTTRTTAAAAGRTTAATTARTTAARKARPGVPRRKSSSSSNTAVNTAVSSPSNTLTVDVARSLPSASQKQRRGNQSARDGSESEGKKGDKSDGWVVDPDFRTKYLERKKRENLVALTFIVPVTVTKTMSTTTIVESVAAVPTKAGRGKGKNGLVVDEIVPLKGLVEDVRGVQASKVIESVLEKEIDELPSNLVRRKSELTLLFEGAKKAGEKSAKGRSTKKVQVIVEGEIRR</sequence>
<accession>A0ABR3GND0</accession>
<evidence type="ECO:0000313" key="3">
    <source>
        <dbReference type="EMBL" id="KAL0637427.1"/>
    </source>
</evidence>
<evidence type="ECO:0000259" key="2">
    <source>
        <dbReference type="Pfam" id="PF08550"/>
    </source>
</evidence>
<gene>
    <name evidence="3" type="ORF">Q9L58_003630</name>
</gene>
<protein>
    <recommendedName>
        <fullName evidence="2">Nitrogen regulatory protein areA GATA-like domain-containing protein</fullName>
    </recommendedName>
</protein>
<evidence type="ECO:0000313" key="4">
    <source>
        <dbReference type="Proteomes" id="UP001447188"/>
    </source>
</evidence>
<evidence type="ECO:0000256" key="1">
    <source>
        <dbReference type="SAM" id="MobiDB-lite"/>
    </source>
</evidence>
<reference evidence="3 4" key="1">
    <citation type="submission" date="2024-02" db="EMBL/GenBank/DDBJ databases">
        <title>Discinaceae phylogenomics.</title>
        <authorList>
            <person name="Dirks A.C."/>
            <person name="James T.Y."/>
        </authorList>
    </citation>
    <scope>NUCLEOTIDE SEQUENCE [LARGE SCALE GENOMIC DNA]</scope>
    <source>
        <strain evidence="3 4">ACD0624</strain>
    </source>
</reference>
<feature type="compositionally biased region" description="Low complexity" evidence="1">
    <location>
        <begin position="262"/>
        <end position="305"/>
    </location>
</feature>
<feature type="domain" description="Nitrogen regulatory protein areA GATA-like" evidence="2">
    <location>
        <begin position="32"/>
        <end position="58"/>
    </location>
</feature>
<name>A0ABR3GND0_9PEZI</name>
<feature type="compositionally biased region" description="Basic and acidic residues" evidence="1">
    <location>
        <begin position="362"/>
        <end position="376"/>
    </location>
</feature>
<comment type="caution">
    <text evidence="3">The sequence shown here is derived from an EMBL/GenBank/DDBJ whole genome shotgun (WGS) entry which is preliminary data.</text>
</comment>
<keyword evidence="4" id="KW-1185">Reference proteome</keyword>
<organism evidence="3 4">
    <name type="scientific">Discina gigas</name>
    <dbReference type="NCBI Taxonomy" id="1032678"/>
    <lineage>
        <taxon>Eukaryota</taxon>
        <taxon>Fungi</taxon>
        <taxon>Dikarya</taxon>
        <taxon>Ascomycota</taxon>
        <taxon>Pezizomycotina</taxon>
        <taxon>Pezizomycetes</taxon>
        <taxon>Pezizales</taxon>
        <taxon>Discinaceae</taxon>
        <taxon>Discina</taxon>
    </lineage>
</organism>
<feature type="compositionally biased region" description="Low complexity" evidence="1">
    <location>
        <begin position="320"/>
        <end position="333"/>
    </location>
</feature>
<feature type="compositionally biased region" description="Basic and acidic residues" evidence="1">
    <location>
        <begin position="235"/>
        <end position="255"/>
    </location>
</feature>
<proteinExistence type="predicted"/>
<dbReference type="EMBL" id="JBBBZM010000035">
    <property type="protein sequence ID" value="KAL0637427.1"/>
    <property type="molecule type" value="Genomic_DNA"/>
</dbReference>
<dbReference type="Pfam" id="PF08550">
    <property type="entry name" value="GATA_AreA"/>
    <property type="match status" value="1"/>
</dbReference>
<dbReference type="InterPro" id="IPR013860">
    <property type="entry name" value="AreA_GATA"/>
</dbReference>
<dbReference type="Proteomes" id="UP001447188">
    <property type="component" value="Unassembled WGS sequence"/>
</dbReference>
<feature type="compositionally biased region" description="Basic residues" evidence="1">
    <location>
        <begin position="306"/>
        <end position="319"/>
    </location>
</feature>
<feature type="region of interest" description="Disordered" evidence="1">
    <location>
        <begin position="223"/>
        <end position="376"/>
    </location>
</feature>